<evidence type="ECO:0000313" key="3">
    <source>
        <dbReference type="Proteomes" id="UP000321353"/>
    </source>
</evidence>
<proteinExistence type="predicted"/>
<dbReference type="RefSeq" id="WP_147871041.1">
    <property type="nucleotide sequence ID" value="NZ_CP036264.1"/>
</dbReference>
<accession>A0A5B9MM15</accession>
<feature type="compositionally biased region" description="Low complexity" evidence="1">
    <location>
        <begin position="35"/>
        <end position="59"/>
    </location>
</feature>
<feature type="region of interest" description="Disordered" evidence="1">
    <location>
        <begin position="1"/>
        <end position="91"/>
    </location>
</feature>
<gene>
    <name evidence="2" type="ORF">Mal15_61270</name>
</gene>
<dbReference type="AlphaFoldDB" id="A0A5B9MM15"/>
<dbReference type="KEGG" id="smam:Mal15_61270"/>
<sequence length="130" mass="14053">MSLFNASSPTPSSEFPTAPIVPPVTGPRQDSPVHQGSQGQIEQGQIEQGQIAEGQISQGPGSEGFVDRRRQGGSKAGAERRQFGSSHDGLSEAGRELALAIDQYKLEHHRRYITCDEMLMVITNLGYSKS</sequence>
<protein>
    <submittedName>
        <fullName evidence="2">Uncharacterized protein</fullName>
    </submittedName>
</protein>
<evidence type="ECO:0000313" key="2">
    <source>
        <dbReference type="EMBL" id="QEG02044.1"/>
    </source>
</evidence>
<dbReference type="Proteomes" id="UP000321353">
    <property type="component" value="Chromosome"/>
</dbReference>
<reference evidence="2 3" key="1">
    <citation type="submission" date="2019-02" db="EMBL/GenBank/DDBJ databases">
        <title>Planctomycetal bacteria perform biofilm scaping via a novel small molecule.</title>
        <authorList>
            <person name="Jeske O."/>
            <person name="Boedeker C."/>
            <person name="Wiegand S."/>
            <person name="Breitling P."/>
            <person name="Kallscheuer N."/>
            <person name="Jogler M."/>
            <person name="Rohde M."/>
            <person name="Petersen J."/>
            <person name="Medema M.H."/>
            <person name="Surup F."/>
            <person name="Jogler C."/>
        </authorList>
    </citation>
    <scope>NUCLEOTIDE SEQUENCE [LARGE SCALE GENOMIC DNA]</scope>
    <source>
        <strain evidence="2 3">Mal15</strain>
    </source>
</reference>
<dbReference type="EMBL" id="CP036264">
    <property type="protein sequence ID" value="QEG02044.1"/>
    <property type="molecule type" value="Genomic_DNA"/>
</dbReference>
<organism evidence="2 3">
    <name type="scientific">Stieleria maiorica</name>
    <dbReference type="NCBI Taxonomy" id="2795974"/>
    <lineage>
        <taxon>Bacteria</taxon>
        <taxon>Pseudomonadati</taxon>
        <taxon>Planctomycetota</taxon>
        <taxon>Planctomycetia</taxon>
        <taxon>Pirellulales</taxon>
        <taxon>Pirellulaceae</taxon>
        <taxon>Stieleria</taxon>
    </lineage>
</organism>
<name>A0A5B9MM15_9BACT</name>
<evidence type="ECO:0000256" key="1">
    <source>
        <dbReference type="SAM" id="MobiDB-lite"/>
    </source>
</evidence>
<feature type="compositionally biased region" description="Polar residues" evidence="1">
    <location>
        <begin position="1"/>
        <end position="15"/>
    </location>
</feature>
<keyword evidence="3" id="KW-1185">Reference proteome</keyword>